<keyword evidence="2" id="KW-1187">Viral budding via the host ESCRT complexes</keyword>
<keyword evidence="3" id="KW-1032">Host cell membrane</keyword>
<keyword evidence="13" id="KW-1185">Reference proteome</keyword>
<reference evidence="14 15" key="1">
    <citation type="submission" date="2025-05" db="UniProtKB">
        <authorList>
            <consortium name="RefSeq"/>
        </authorList>
    </citation>
    <scope>IDENTIFICATION</scope>
    <source>
        <tissue evidence="14 15">Blood</tissue>
    </source>
</reference>
<evidence type="ECO:0000313" key="13">
    <source>
        <dbReference type="Proteomes" id="UP001652622"/>
    </source>
</evidence>
<evidence type="ECO:0000256" key="7">
    <source>
        <dbReference type="ARBA" id="ARBA00022723"/>
    </source>
</evidence>
<evidence type="ECO:0000256" key="10">
    <source>
        <dbReference type="ARBA" id="ARBA00022870"/>
    </source>
</evidence>
<dbReference type="InterPro" id="IPR010999">
    <property type="entry name" value="Retrovr_matrix"/>
</dbReference>
<dbReference type="InterPro" id="IPR003322">
    <property type="entry name" value="B_retro_matrix"/>
</dbReference>
<dbReference type="Pfam" id="PF19317">
    <property type="entry name" value="Gag_p24_C"/>
    <property type="match status" value="1"/>
</dbReference>
<keyword evidence="10" id="KW-1043">Host membrane</keyword>
<dbReference type="PROSITE" id="PS50158">
    <property type="entry name" value="ZF_CCHC"/>
    <property type="match status" value="1"/>
</dbReference>
<dbReference type="KEGG" id="pgut:117658372"/>
<dbReference type="PANTHER" id="PTHR40389">
    <property type="entry name" value="ENDOGENOUS RETROVIRUS GROUP K MEMBER 24 GAG POLYPROTEIN-RELATED"/>
    <property type="match status" value="1"/>
</dbReference>
<dbReference type="InterPro" id="IPR045345">
    <property type="entry name" value="Gag_p24_C"/>
</dbReference>
<dbReference type="SUPFAM" id="SSF57756">
    <property type="entry name" value="Retrovirus zinc finger-like domains"/>
    <property type="match status" value="1"/>
</dbReference>
<keyword evidence="4" id="KW-0597">Phosphoprotein</keyword>
<dbReference type="Gene3D" id="1.10.150.490">
    <property type="entry name" value="Retroviral GAG p10 protein"/>
    <property type="match status" value="1"/>
</dbReference>
<dbReference type="PANTHER" id="PTHR40389:SF4">
    <property type="match status" value="1"/>
</dbReference>
<protein>
    <recommendedName>
        <fullName evidence="1">Gag polyprotein</fullName>
    </recommendedName>
</protein>
<dbReference type="Pfam" id="PF00098">
    <property type="entry name" value="zf-CCHC"/>
    <property type="match status" value="1"/>
</dbReference>
<gene>
    <name evidence="14 15" type="primary">LOC117658372</name>
</gene>
<evidence type="ECO:0000256" key="11">
    <source>
        <dbReference type="PROSITE-ProRule" id="PRU00047"/>
    </source>
</evidence>
<evidence type="ECO:0000256" key="4">
    <source>
        <dbReference type="ARBA" id="ARBA00022553"/>
    </source>
</evidence>
<evidence type="ECO:0000256" key="8">
    <source>
        <dbReference type="ARBA" id="ARBA00022771"/>
    </source>
</evidence>
<evidence type="ECO:0000256" key="6">
    <source>
        <dbReference type="ARBA" id="ARBA00022637"/>
    </source>
</evidence>
<keyword evidence="6" id="KW-1198">Viral budding</keyword>
<keyword evidence="7" id="KW-0479">Metal-binding</keyword>
<dbReference type="Pfam" id="PF00607">
    <property type="entry name" value="Gag_p24"/>
    <property type="match status" value="1"/>
</dbReference>
<evidence type="ECO:0000259" key="12">
    <source>
        <dbReference type="PROSITE" id="PS50158"/>
    </source>
</evidence>
<dbReference type="Pfam" id="PF02337">
    <property type="entry name" value="Gag_p10"/>
    <property type="match status" value="1"/>
</dbReference>
<sequence length="576" mass="63157">MLNKVAVDSAVDSAIRGCFPFTHLQLPGNKCNIWRLEQGLILRPARTDALSAFGLLNLISLKVSVSMGPSLSQGQWKHVDDLVYLLKKSELSVSQKALYRLVREIALTCSFYPDRGSLKLSDWEKVGKVLHSKISPEVDILHAWQLCRHAIEMFGQKEEKVSSLLTPPSLQHTTNVICPPLSEKEVLSPDSKAIIIPSVPALIPSAPSASSDIEPKSPSNIVPKSSFQKMVENCKTDVAISGEELAELLSVCPGQYQQGPQAGPEGLPFQILRELKKAISDYGVTGNFTRGLLEGIKNGYTMVPQDWKQLCRMILTPMQYVVWESEYLHHSHAAALRGGGAYTVEQLFGSGQFATIPTQLVLPPATLAVVSECAFRAFLKVPQAGEPKISFSNIHQGATEPYADFVERLSKALHRQLDNQEAAAELLRQLAIENANVDCKRALRPLKATNQYTLADMLRVCQDIGSQSYNMRLLAAAIQKGTRPVGNCFKCGKVGHFQKDCRSTPSTGGDRPTKKCPICKKGFHWANQCRFRSGKLQVGVAPTQKQKCAFPVNLLPLPPPPSLVPPQPQQVALGSI</sequence>
<keyword evidence="10" id="KW-0472">Membrane</keyword>
<dbReference type="InterPro" id="IPR038124">
    <property type="entry name" value="B_retro_matrix_sf"/>
</dbReference>
<dbReference type="SUPFAM" id="SSF47353">
    <property type="entry name" value="Retrovirus capsid dimerization domain-like"/>
    <property type="match status" value="1"/>
</dbReference>
<evidence type="ECO:0000256" key="3">
    <source>
        <dbReference type="ARBA" id="ARBA00022511"/>
    </source>
</evidence>
<dbReference type="Gene3D" id="4.10.60.10">
    <property type="entry name" value="Zinc finger, CCHC-type"/>
    <property type="match status" value="1"/>
</dbReference>
<dbReference type="InterPro" id="IPR036875">
    <property type="entry name" value="Znf_CCHC_sf"/>
</dbReference>
<dbReference type="SUPFAM" id="SSF47943">
    <property type="entry name" value="Retrovirus capsid protein, N-terminal core domain"/>
    <property type="match status" value="1"/>
</dbReference>
<evidence type="ECO:0000313" key="15">
    <source>
        <dbReference type="RefSeq" id="XP_060543735.1"/>
    </source>
</evidence>
<dbReference type="SMART" id="SM00343">
    <property type="entry name" value="ZnF_C2HC"/>
    <property type="match status" value="2"/>
</dbReference>
<keyword evidence="8 11" id="KW-0863">Zinc-finger</keyword>
<evidence type="ECO:0000256" key="2">
    <source>
        <dbReference type="ARBA" id="ARBA00022462"/>
    </source>
</evidence>
<dbReference type="RefSeq" id="XP_034262395.2">
    <property type="nucleotide sequence ID" value="XM_034406504.2"/>
</dbReference>
<feature type="domain" description="CCHC-type" evidence="12">
    <location>
        <begin position="488"/>
        <end position="503"/>
    </location>
</feature>
<dbReference type="SUPFAM" id="SSF47836">
    <property type="entry name" value="Retroviral matrix proteins"/>
    <property type="match status" value="1"/>
</dbReference>
<dbReference type="InterPro" id="IPR050195">
    <property type="entry name" value="Primate_lentivir_Gag_pol-like"/>
</dbReference>
<dbReference type="Gene3D" id="1.10.1200.30">
    <property type="match status" value="1"/>
</dbReference>
<dbReference type="InterPro" id="IPR008916">
    <property type="entry name" value="Retrov_capsid_C"/>
</dbReference>
<dbReference type="GeneID" id="117658372"/>
<dbReference type="AlphaFoldDB" id="A0A6P9B2P0"/>
<proteinExistence type="predicted"/>
<evidence type="ECO:0000256" key="9">
    <source>
        <dbReference type="ARBA" id="ARBA00022833"/>
    </source>
</evidence>
<organism evidence="13 14">
    <name type="scientific">Pantherophis guttatus</name>
    <name type="common">Corn snake</name>
    <name type="synonym">Elaphe guttata</name>
    <dbReference type="NCBI Taxonomy" id="94885"/>
    <lineage>
        <taxon>Eukaryota</taxon>
        <taxon>Metazoa</taxon>
        <taxon>Chordata</taxon>
        <taxon>Craniata</taxon>
        <taxon>Vertebrata</taxon>
        <taxon>Euteleostomi</taxon>
        <taxon>Lepidosauria</taxon>
        <taxon>Squamata</taxon>
        <taxon>Bifurcata</taxon>
        <taxon>Unidentata</taxon>
        <taxon>Episquamata</taxon>
        <taxon>Toxicofera</taxon>
        <taxon>Serpentes</taxon>
        <taxon>Colubroidea</taxon>
        <taxon>Colubridae</taxon>
        <taxon>Colubrinae</taxon>
        <taxon>Pantherophis</taxon>
    </lineage>
</organism>
<dbReference type="Proteomes" id="UP001652622">
    <property type="component" value="Unplaced"/>
</dbReference>
<evidence type="ECO:0000256" key="5">
    <source>
        <dbReference type="ARBA" id="ARBA00022581"/>
    </source>
</evidence>
<evidence type="ECO:0000256" key="1">
    <source>
        <dbReference type="ARBA" id="ARBA00019628"/>
    </source>
</evidence>
<dbReference type="InterPro" id="IPR008919">
    <property type="entry name" value="Retrov_capsid_N"/>
</dbReference>
<keyword evidence="9" id="KW-0862">Zinc</keyword>
<dbReference type="RefSeq" id="XP_060543735.1">
    <property type="nucleotide sequence ID" value="XM_060687752.1"/>
</dbReference>
<dbReference type="InterPro" id="IPR001878">
    <property type="entry name" value="Znf_CCHC"/>
</dbReference>
<keyword evidence="6" id="KW-1188">Viral release from host cell</keyword>
<keyword evidence="5" id="KW-0945">Host-virus interaction</keyword>
<dbReference type="Gene3D" id="1.10.375.10">
    <property type="entry name" value="Human Immunodeficiency Virus Type 1 Capsid Protein"/>
    <property type="match status" value="1"/>
</dbReference>
<name>A0A6P9B2P0_PANGU</name>
<accession>A0A6P9B2P0</accession>
<evidence type="ECO:0000313" key="14">
    <source>
        <dbReference type="RefSeq" id="XP_034262395.2"/>
    </source>
</evidence>